<dbReference type="Gene3D" id="3.30.110.40">
    <property type="entry name" value="TusA-like domain"/>
    <property type="match status" value="1"/>
</dbReference>
<gene>
    <name evidence="3" type="ORF">OBO34_09095</name>
</gene>
<evidence type="ECO:0000313" key="3">
    <source>
        <dbReference type="EMBL" id="MCU7378514.1"/>
    </source>
</evidence>
<dbReference type="Pfam" id="PF01206">
    <property type="entry name" value="TusA"/>
    <property type="match status" value="1"/>
</dbReference>
<dbReference type="Proteomes" id="UP001065549">
    <property type="component" value="Unassembled WGS sequence"/>
</dbReference>
<dbReference type="EMBL" id="JAOSHN010000003">
    <property type="protein sequence ID" value="MCU7378514.1"/>
    <property type="molecule type" value="Genomic_DNA"/>
</dbReference>
<dbReference type="InterPro" id="IPR001455">
    <property type="entry name" value="TusA-like"/>
</dbReference>
<dbReference type="PANTHER" id="PTHR33279:SF6">
    <property type="entry name" value="SULFUR CARRIER PROTEIN YEDF-RELATED"/>
    <property type="match status" value="1"/>
</dbReference>
<comment type="similarity">
    <text evidence="1">Belongs to the sulfur carrier protein TusA family.</text>
</comment>
<evidence type="ECO:0000313" key="4">
    <source>
        <dbReference type="Proteomes" id="UP001065549"/>
    </source>
</evidence>
<dbReference type="AlphaFoldDB" id="A0A9J6QR52"/>
<sequence>MKKLDCLGQICPIPVMRLQNELSVIGQGEEVMLVTDHSCTCKSVQEFCRAKELVCSCEEVMNGIWEITIRSAPESANHRVKHSFQIGK</sequence>
<proteinExistence type="inferred from homology"/>
<name>A0A9J6QR52_9FIRM</name>
<organism evidence="3 4">
    <name type="scientific">Hominibacterium faecale</name>
    <dbReference type="NCBI Taxonomy" id="2839743"/>
    <lineage>
        <taxon>Bacteria</taxon>
        <taxon>Bacillati</taxon>
        <taxon>Bacillota</taxon>
        <taxon>Clostridia</taxon>
        <taxon>Peptostreptococcales</taxon>
        <taxon>Anaerovoracaceae</taxon>
        <taxon>Hominibacterium</taxon>
    </lineage>
</organism>
<dbReference type="SUPFAM" id="SSF64307">
    <property type="entry name" value="SirA-like"/>
    <property type="match status" value="1"/>
</dbReference>
<dbReference type="InterPro" id="IPR036868">
    <property type="entry name" value="TusA-like_sf"/>
</dbReference>
<dbReference type="PANTHER" id="PTHR33279">
    <property type="entry name" value="SULFUR CARRIER PROTEIN YEDF-RELATED"/>
    <property type="match status" value="1"/>
</dbReference>
<dbReference type="CDD" id="cd00291">
    <property type="entry name" value="SirA_YedF_YeeD"/>
    <property type="match status" value="1"/>
</dbReference>
<evidence type="ECO:0000259" key="2">
    <source>
        <dbReference type="PROSITE" id="PS01148"/>
    </source>
</evidence>
<accession>A0A9J6QR52</accession>
<keyword evidence="4" id="KW-1185">Reference proteome</keyword>
<feature type="domain" description="UPF0033" evidence="2">
    <location>
        <begin position="4"/>
        <end position="28"/>
    </location>
</feature>
<comment type="caution">
    <text evidence="3">The sequence shown here is derived from an EMBL/GenBank/DDBJ whole genome shotgun (WGS) entry which is preliminary data.</text>
</comment>
<dbReference type="RefSeq" id="WP_148396372.1">
    <property type="nucleotide sequence ID" value="NZ_JAJAGH010000007.1"/>
</dbReference>
<reference evidence="3" key="1">
    <citation type="submission" date="2022-09" db="EMBL/GenBank/DDBJ databases">
        <title>Culturomic study of gut microbiota in children with autism spectrum disorder.</title>
        <authorList>
            <person name="Efimov B.A."/>
            <person name="Chaplin A.V."/>
            <person name="Sokolova S.R."/>
            <person name="Pikina A.P."/>
            <person name="Korzhanova M."/>
            <person name="Belova V."/>
            <person name="Korostin D."/>
        </authorList>
    </citation>
    <scope>NUCLEOTIDE SEQUENCE</scope>
    <source>
        <strain evidence="3">ASD5510</strain>
    </source>
</reference>
<evidence type="ECO:0000256" key="1">
    <source>
        <dbReference type="ARBA" id="ARBA00008984"/>
    </source>
</evidence>
<protein>
    <submittedName>
        <fullName evidence="3">Sulfurtransferase TusA family protein</fullName>
    </submittedName>
</protein>
<dbReference type="PROSITE" id="PS01148">
    <property type="entry name" value="UPF0033"/>
    <property type="match status" value="1"/>
</dbReference>